<proteinExistence type="predicted"/>
<keyword evidence="1" id="KW-0472">Membrane</keyword>
<evidence type="ECO:0000256" key="1">
    <source>
        <dbReference type="SAM" id="Phobius"/>
    </source>
</evidence>
<reference evidence="3" key="1">
    <citation type="submission" date="2017-03" db="EMBL/GenBank/DDBJ databases">
        <title>Novel pathways for hydrocarbon cycling and metabolic interdependencies in hydrothermal sediment communities.</title>
        <authorList>
            <person name="Dombrowski N."/>
            <person name="Seitz K."/>
            <person name="Teske A."/>
            <person name="Baker B."/>
        </authorList>
    </citation>
    <scope>NUCLEOTIDE SEQUENCE [LARGE SCALE GENOMIC DNA]</scope>
</reference>
<sequence length="159" mass="17651">MSFLFSNQYRLIKAAAGAVLLAVMIWWGLGKAMEEEITYAEALQNPAKYLGQTFCFGGRIIQKNNTTAVIKDRGMKIVVSIPTGGSYGVSAWEKVPVGKVVSGKGIFTTGSTLYATAFHYHRFRDIKVVISLVVAAIISVWFVRKFGWDWGKMGFVERD</sequence>
<feature type="transmembrane region" description="Helical" evidence="1">
    <location>
        <begin position="126"/>
        <end position="143"/>
    </location>
</feature>
<accession>A0A1W9NXP7</accession>
<dbReference type="Proteomes" id="UP000192520">
    <property type="component" value="Unassembled WGS sequence"/>
</dbReference>
<comment type="caution">
    <text evidence="2">The sequence shown here is derived from an EMBL/GenBank/DDBJ whole genome shotgun (WGS) entry which is preliminary data.</text>
</comment>
<name>A0A1W9NXP7_UNCC3</name>
<evidence type="ECO:0000313" key="3">
    <source>
        <dbReference type="Proteomes" id="UP000192520"/>
    </source>
</evidence>
<gene>
    <name evidence="2" type="ORF">B5M47_03040</name>
</gene>
<keyword evidence="1" id="KW-0812">Transmembrane</keyword>
<dbReference type="AlphaFoldDB" id="A0A1W9NXP7"/>
<evidence type="ECO:0000313" key="2">
    <source>
        <dbReference type="EMBL" id="OQX50802.1"/>
    </source>
</evidence>
<organism evidence="2 3">
    <name type="scientific">candidate division CPR3 bacterium 4484_211</name>
    <dbReference type="NCBI Taxonomy" id="1968527"/>
    <lineage>
        <taxon>Bacteria</taxon>
        <taxon>Bacteria division CPR3</taxon>
    </lineage>
</organism>
<feature type="transmembrane region" description="Helical" evidence="1">
    <location>
        <begin position="12"/>
        <end position="29"/>
    </location>
</feature>
<keyword evidence="1" id="KW-1133">Transmembrane helix</keyword>
<dbReference type="STRING" id="1968527.B5M47_03040"/>
<dbReference type="EMBL" id="MZGJ01000018">
    <property type="protein sequence ID" value="OQX50802.1"/>
    <property type="molecule type" value="Genomic_DNA"/>
</dbReference>
<protein>
    <submittedName>
        <fullName evidence="2">Uncharacterized protein</fullName>
    </submittedName>
</protein>